<dbReference type="EMBL" id="DS113192">
    <property type="protein sequence ID" value="EAY21195.1"/>
    <property type="molecule type" value="Genomic_DNA"/>
</dbReference>
<feature type="chain" id="PRO_5012271531" evidence="3">
    <location>
        <begin position="16"/>
        <end position="864"/>
    </location>
</feature>
<evidence type="ECO:0000256" key="3">
    <source>
        <dbReference type="SAM" id="SignalP"/>
    </source>
</evidence>
<feature type="compositionally biased region" description="Low complexity" evidence="1">
    <location>
        <begin position="854"/>
        <end position="864"/>
    </location>
</feature>
<keyword evidence="2" id="KW-1133">Transmembrane helix</keyword>
<evidence type="ECO:0000313" key="4">
    <source>
        <dbReference type="EMBL" id="EAY21195.1"/>
    </source>
</evidence>
<dbReference type="VEuPathDB" id="TrichDB:TVAGG3_0576920"/>
<reference evidence="4" key="1">
    <citation type="submission" date="2006-10" db="EMBL/GenBank/DDBJ databases">
        <authorList>
            <person name="Amadeo P."/>
            <person name="Zhao Q."/>
            <person name="Wortman J."/>
            <person name="Fraser-Liggett C."/>
            <person name="Carlton J."/>
        </authorList>
    </citation>
    <scope>NUCLEOTIDE SEQUENCE</scope>
    <source>
        <strain evidence="4">G3</strain>
    </source>
</reference>
<reference evidence="4" key="2">
    <citation type="journal article" date="2007" name="Science">
        <title>Draft genome sequence of the sexually transmitted pathogen Trichomonas vaginalis.</title>
        <authorList>
            <person name="Carlton J.M."/>
            <person name="Hirt R.P."/>
            <person name="Silva J.C."/>
            <person name="Delcher A.L."/>
            <person name="Schatz M."/>
            <person name="Zhao Q."/>
            <person name="Wortman J.R."/>
            <person name="Bidwell S.L."/>
            <person name="Alsmark U.C.M."/>
            <person name="Besteiro S."/>
            <person name="Sicheritz-Ponten T."/>
            <person name="Noel C.J."/>
            <person name="Dacks J.B."/>
            <person name="Foster P.G."/>
            <person name="Simillion C."/>
            <person name="Van de Peer Y."/>
            <person name="Miranda-Saavedra D."/>
            <person name="Barton G.J."/>
            <person name="Westrop G.D."/>
            <person name="Mueller S."/>
            <person name="Dessi D."/>
            <person name="Fiori P.L."/>
            <person name="Ren Q."/>
            <person name="Paulsen I."/>
            <person name="Zhang H."/>
            <person name="Bastida-Corcuera F.D."/>
            <person name="Simoes-Barbosa A."/>
            <person name="Brown M.T."/>
            <person name="Hayes R.D."/>
            <person name="Mukherjee M."/>
            <person name="Okumura C.Y."/>
            <person name="Schneider R."/>
            <person name="Smith A.J."/>
            <person name="Vanacova S."/>
            <person name="Villalvazo M."/>
            <person name="Haas B.J."/>
            <person name="Pertea M."/>
            <person name="Feldblyum T.V."/>
            <person name="Utterback T.R."/>
            <person name="Shu C.L."/>
            <person name="Osoegawa K."/>
            <person name="de Jong P.J."/>
            <person name="Hrdy I."/>
            <person name="Horvathova L."/>
            <person name="Zubacova Z."/>
            <person name="Dolezal P."/>
            <person name="Malik S.B."/>
            <person name="Logsdon J.M. Jr."/>
            <person name="Henze K."/>
            <person name="Gupta A."/>
            <person name="Wang C.C."/>
            <person name="Dunne R.L."/>
            <person name="Upcroft J.A."/>
            <person name="Upcroft P."/>
            <person name="White O."/>
            <person name="Salzberg S.L."/>
            <person name="Tang P."/>
            <person name="Chiu C.-H."/>
            <person name="Lee Y.-S."/>
            <person name="Embley T.M."/>
            <person name="Coombs G.H."/>
            <person name="Mottram J.C."/>
            <person name="Tachezy J."/>
            <person name="Fraser-Liggett C.M."/>
            <person name="Johnson P.J."/>
        </authorList>
    </citation>
    <scope>NUCLEOTIDE SEQUENCE [LARGE SCALE GENOMIC DNA]</scope>
    <source>
        <strain evidence="4">G3</strain>
    </source>
</reference>
<dbReference type="InParanoid" id="A2DER8"/>
<dbReference type="VEuPathDB" id="TrichDB:TVAG_283640"/>
<accession>A2DER8</accession>
<feature type="signal peptide" evidence="3">
    <location>
        <begin position="1"/>
        <end position="15"/>
    </location>
</feature>
<protein>
    <submittedName>
        <fullName evidence="4">Uncharacterized protein</fullName>
    </submittedName>
</protein>
<dbReference type="AlphaFoldDB" id="A2DER8"/>
<feature type="transmembrane region" description="Helical" evidence="2">
    <location>
        <begin position="108"/>
        <end position="133"/>
    </location>
</feature>
<organism evidence="4 5">
    <name type="scientific">Trichomonas vaginalis (strain ATCC PRA-98 / G3)</name>
    <dbReference type="NCBI Taxonomy" id="412133"/>
    <lineage>
        <taxon>Eukaryota</taxon>
        <taxon>Metamonada</taxon>
        <taxon>Parabasalia</taxon>
        <taxon>Trichomonadida</taxon>
        <taxon>Trichomonadidae</taxon>
        <taxon>Trichomonas</taxon>
    </lineage>
</organism>
<evidence type="ECO:0000313" key="5">
    <source>
        <dbReference type="Proteomes" id="UP000001542"/>
    </source>
</evidence>
<proteinExistence type="predicted"/>
<dbReference type="RefSeq" id="XP_001582181.1">
    <property type="nucleotide sequence ID" value="XM_001582131.1"/>
</dbReference>
<keyword evidence="2" id="KW-0472">Membrane</keyword>
<sequence length="864" mass="98067">MLLLFFFLASSKLKNYNIPSTFRFGQNMLDGTRKTFWWKAGPYTGTNEWPFNPGYYHNYQWLDNYKLGFLANGFTFFVIAAVVFLVCCIFGFISYFCFNDKRDGKSKLICIFALIFMFTTTILVIACLILVIVNNADKVSMDQSVTNSPMDKIFSQLRTISLLFSSAVKDIGNQNNTRQIYRWMNNYITDLTTADDEAKTFLNAGNYVFDKADKAKEDYLNQLKSLAAACNNYINDYNANNGLSKKGSDLVKDIYGYERIEPKTIKNVFDDRNGKDQEFLVNVCNNKEKLTLLQESFFDYIKMHQNLRPYVKSLTDSILVLNKRGVPAMEAWITDEFNPFVETFQVTDSTAGDSFGNHLKSYNSNNQTYVIVSIVGAVLAIGGLVMIIVFVLAPKMNIAIAAFICGIGFMILCFGIGASFGTTNFYISSDDHLNNSFSDKNASDKNQFAYYNIFVCPYDSIIESFNYLETQTEGSFSGFISSYIHYSNYTDQIGQLITKMGDNGLIKNNQTKIPFYTGDTQDKRYNSSNIPRSPAQAKLISALNSAFIKQRVFDFKEILERIFTFTDSPFHDKKDSWKVVRDSCQDFNEKDVNAVKEKINQCKASETDNNKKKSYIEIEENKFFKKINSQEDYEAIYQYAKDIDAVYKADEGLASVIREFFGMHMNKIHATISSLHELNKIYIQPNLKNGTAWYNFDRAANQITSQSCAKLAEEYSIIREGIYDKSAKYMGLAAMLGLFALITYVISMLFAVFFKLSWGNRMSKDKSPTAYSYSSKSSVENNKKKKQEEKKSESDSSSFSEEAPRLSQRSMASQRGLASSRPSTQRGFGSQRGLATNRGFVGAPPSRGRASNRDYSSSTDSSYT</sequence>
<feature type="region of interest" description="Disordered" evidence="1">
    <location>
        <begin position="764"/>
        <end position="864"/>
    </location>
</feature>
<name>A2DER8_TRIV3</name>
<gene>
    <name evidence="4" type="ORF">TVAG_283640</name>
</gene>
<dbReference type="Proteomes" id="UP000001542">
    <property type="component" value="Unassembled WGS sequence"/>
</dbReference>
<evidence type="ECO:0000256" key="1">
    <source>
        <dbReference type="SAM" id="MobiDB-lite"/>
    </source>
</evidence>
<feature type="transmembrane region" description="Helical" evidence="2">
    <location>
        <begin position="74"/>
        <end position="96"/>
    </location>
</feature>
<keyword evidence="5" id="KW-1185">Reference proteome</keyword>
<dbReference type="KEGG" id="tva:5466743"/>
<feature type="compositionally biased region" description="Polar residues" evidence="1">
    <location>
        <begin position="807"/>
        <end position="828"/>
    </location>
</feature>
<feature type="transmembrane region" description="Helical" evidence="2">
    <location>
        <begin position="400"/>
        <end position="420"/>
    </location>
</feature>
<keyword evidence="3" id="KW-0732">Signal</keyword>
<keyword evidence="2" id="KW-0812">Transmembrane</keyword>
<evidence type="ECO:0000256" key="2">
    <source>
        <dbReference type="SAM" id="Phobius"/>
    </source>
</evidence>
<feature type="transmembrane region" description="Helical" evidence="2">
    <location>
        <begin position="729"/>
        <end position="754"/>
    </location>
</feature>
<feature type="transmembrane region" description="Helical" evidence="2">
    <location>
        <begin position="369"/>
        <end position="393"/>
    </location>
</feature>